<dbReference type="Pfam" id="PF14543">
    <property type="entry name" value="TAXi_N"/>
    <property type="match status" value="1"/>
</dbReference>
<organism evidence="6 7">
    <name type="scientific">Sphagnum troendelagicum</name>
    <dbReference type="NCBI Taxonomy" id="128251"/>
    <lineage>
        <taxon>Eukaryota</taxon>
        <taxon>Viridiplantae</taxon>
        <taxon>Streptophyta</taxon>
        <taxon>Embryophyta</taxon>
        <taxon>Bryophyta</taxon>
        <taxon>Sphagnophytina</taxon>
        <taxon>Sphagnopsida</taxon>
        <taxon>Sphagnales</taxon>
        <taxon>Sphagnaceae</taxon>
        <taxon>Sphagnum</taxon>
    </lineage>
</organism>
<dbReference type="InterPro" id="IPR032861">
    <property type="entry name" value="TAXi_N"/>
</dbReference>
<evidence type="ECO:0000313" key="6">
    <source>
        <dbReference type="EMBL" id="CAK9234524.1"/>
    </source>
</evidence>
<reference evidence="6" key="1">
    <citation type="submission" date="2024-02" db="EMBL/GenBank/DDBJ databases">
        <authorList>
            <consortium name="ELIXIR-Norway"/>
            <consortium name="Elixir Norway"/>
        </authorList>
    </citation>
    <scope>NUCLEOTIDE SEQUENCE</scope>
</reference>
<dbReference type="Proteomes" id="UP001497512">
    <property type="component" value="Chromosome 8"/>
</dbReference>
<keyword evidence="2" id="KW-0645">Protease</keyword>
<feature type="domain" description="Peptidase A1" evidence="5">
    <location>
        <begin position="110"/>
        <end position="456"/>
    </location>
</feature>
<feature type="region of interest" description="Disordered" evidence="3">
    <location>
        <begin position="466"/>
        <end position="570"/>
    </location>
</feature>
<feature type="compositionally biased region" description="Low complexity" evidence="3">
    <location>
        <begin position="510"/>
        <end position="527"/>
    </location>
</feature>
<feature type="signal peptide" evidence="4">
    <location>
        <begin position="1"/>
        <end position="21"/>
    </location>
</feature>
<feature type="compositionally biased region" description="Low complexity" evidence="3">
    <location>
        <begin position="486"/>
        <end position="496"/>
    </location>
</feature>
<dbReference type="SUPFAM" id="SSF50630">
    <property type="entry name" value="Acid proteases"/>
    <property type="match status" value="1"/>
</dbReference>
<dbReference type="InterPro" id="IPR001461">
    <property type="entry name" value="Aspartic_peptidase_A1"/>
</dbReference>
<evidence type="ECO:0000256" key="4">
    <source>
        <dbReference type="SAM" id="SignalP"/>
    </source>
</evidence>
<feature type="compositionally biased region" description="Pro residues" evidence="3">
    <location>
        <begin position="497"/>
        <end position="509"/>
    </location>
</feature>
<dbReference type="Pfam" id="PF14541">
    <property type="entry name" value="TAXi_C"/>
    <property type="match status" value="1"/>
</dbReference>
<dbReference type="InterPro" id="IPR033121">
    <property type="entry name" value="PEPTIDASE_A1"/>
</dbReference>
<dbReference type="PROSITE" id="PS00141">
    <property type="entry name" value="ASP_PROTEASE"/>
    <property type="match status" value="2"/>
</dbReference>
<dbReference type="InterPro" id="IPR032799">
    <property type="entry name" value="TAXi_C"/>
</dbReference>
<accession>A0ABP0V1L3</accession>
<keyword evidence="2" id="KW-0378">Hydrolase</keyword>
<gene>
    <name evidence="6" type="ORF">CSSPTR1EN2_LOCUS22260</name>
</gene>
<feature type="compositionally biased region" description="Pro residues" evidence="3">
    <location>
        <begin position="473"/>
        <end position="485"/>
    </location>
</feature>
<dbReference type="EMBL" id="OZ019900">
    <property type="protein sequence ID" value="CAK9234524.1"/>
    <property type="molecule type" value="Genomic_DNA"/>
</dbReference>
<dbReference type="InterPro" id="IPR001969">
    <property type="entry name" value="Aspartic_peptidase_AS"/>
</dbReference>
<evidence type="ECO:0000256" key="1">
    <source>
        <dbReference type="ARBA" id="ARBA00007447"/>
    </source>
</evidence>
<feature type="chain" id="PRO_5046259587" description="Peptidase A1 domain-containing protein" evidence="4">
    <location>
        <begin position="22"/>
        <end position="591"/>
    </location>
</feature>
<name>A0ABP0V1L3_9BRYO</name>
<evidence type="ECO:0000256" key="3">
    <source>
        <dbReference type="SAM" id="MobiDB-lite"/>
    </source>
</evidence>
<dbReference type="InterPro" id="IPR021109">
    <property type="entry name" value="Peptidase_aspartic_dom_sf"/>
</dbReference>
<dbReference type="Gene3D" id="2.40.70.10">
    <property type="entry name" value="Acid Proteases"/>
    <property type="match status" value="2"/>
</dbReference>
<sequence length="591" mass="62312">MWLLLVVFSTIVSFMIGCANADTSRPALSLEIMHKFSDKAREVLRARNNREEEEEDVANWPAHGSMEYYEMLRYHDIIRHGSRLLVDASSTSQYFFAPGNLTLQLFGGLHYAFIDLGTPKTQFLVALDTGSDLLWIPCECKECAPLSAPSSIPSHLVEYSPTSSSTSKPVSCSDALCDSAVSDGQCTAKTDQCGYQINYVSANTSTTGFLFSDQMWFVSESGSPVTSTAVTFGCASVQTGAFLQGAAPDGLLGLGMLPISVPSTLASSKTLDVADSFSFCTSSDSQGSGRIVFGDLGPSTQQTAPISQAAPGTFQTYFVTVASFLVGESKIPMGSDVLFDTGTSYTYLASSTYSSVLQAAYERTEAILGMIDFTQLVVWGVCKCSSSAIEVPIMSLAFPNGDIFEISYGLLGVYDSTLGFCVGIMDSGSTQSIIGQNFMTNYSITFNRQDMLLGWTASDCQVLLTGSTGVSTPPTPSTPSTPPIPSTSSTPSTSLPAPVPSSIPTPIPASSPAADSVSSPSPSRSIKSPPPPPMSTKSPAPSTITPKSPPPPPTLPQVNLPFGSTTGNPSPSTLLAMFLSGLLLCITMTPQ</sequence>
<dbReference type="PRINTS" id="PR00792">
    <property type="entry name" value="PEPSIN"/>
</dbReference>
<dbReference type="CDD" id="cd05471">
    <property type="entry name" value="pepsin_like"/>
    <property type="match status" value="1"/>
</dbReference>
<proteinExistence type="inferred from homology"/>
<comment type="similarity">
    <text evidence="1 2">Belongs to the peptidase A1 family.</text>
</comment>
<dbReference type="PANTHER" id="PTHR13683:SF232">
    <property type="entry name" value="OS09G0542100 PROTEIN"/>
    <property type="match status" value="1"/>
</dbReference>
<feature type="compositionally biased region" description="Low complexity" evidence="3">
    <location>
        <begin position="535"/>
        <end position="546"/>
    </location>
</feature>
<dbReference type="PROSITE" id="PS51767">
    <property type="entry name" value="PEPTIDASE_A1"/>
    <property type="match status" value="1"/>
</dbReference>
<dbReference type="InterPro" id="IPR034164">
    <property type="entry name" value="Pepsin-like_dom"/>
</dbReference>
<protein>
    <recommendedName>
        <fullName evidence="5">Peptidase A1 domain-containing protein</fullName>
    </recommendedName>
</protein>
<evidence type="ECO:0000259" key="5">
    <source>
        <dbReference type="PROSITE" id="PS51767"/>
    </source>
</evidence>
<keyword evidence="2" id="KW-0064">Aspartyl protease</keyword>
<keyword evidence="7" id="KW-1185">Reference proteome</keyword>
<evidence type="ECO:0000313" key="7">
    <source>
        <dbReference type="Proteomes" id="UP001497512"/>
    </source>
</evidence>
<evidence type="ECO:0000256" key="2">
    <source>
        <dbReference type="RuleBase" id="RU000454"/>
    </source>
</evidence>
<keyword evidence="4" id="KW-0732">Signal</keyword>
<dbReference type="PANTHER" id="PTHR13683">
    <property type="entry name" value="ASPARTYL PROTEASES"/>
    <property type="match status" value="1"/>
</dbReference>